<dbReference type="EMBL" id="BGPR01121780">
    <property type="protein sequence ID" value="GBN22394.1"/>
    <property type="molecule type" value="Genomic_DNA"/>
</dbReference>
<accession>A0A4Y2M7A5</accession>
<evidence type="ECO:0000313" key="2">
    <source>
        <dbReference type="Proteomes" id="UP000499080"/>
    </source>
</evidence>
<evidence type="ECO:0000313" key="1">
    <source>
        <dbReference type="EMBL" id="GBN22394.1"/>
    </source>
</evidence>
<keyword evidence="2" id="KW-1185">Reference proteome</keyword>
<organism evidence="1 2">
    <name type="scientific">Araneus ventricosus</name>
    <name type="common">Orbweaver spider</name>
    <name type="synonym">Epeira ventricosa</name>
    <dbReference type="NCBI Taxonomy" id="182803"/>
    <lineage>
        <taxon>Eukaryota</taxon>
        <taxon>Metazoa</taxon>
        <taxon>Ecdysozoa</taxon>
        <taxon>Arthropoda</taxon>
        <taxon>Chelicerata</taxon>
        <taxon>Arachnida</taxon>
        <taxon>Araneae</taxon>
        <taxon>Araneomorphae</taxon>
        <taxon>Entelegynae</taxon>
        <taxon>Araneoidea</taxon>
        <taxon>Araneidae</taxon>
        <taxon>Araneus</taxon>
    </lineage>
</organism>
<comment type="caution">
    <text evidence="1">The sequence shown here is derived from an EMBL/GenBank/DDBJ whole genome shotgun (WGS) entry which is preliminary data.</text>
</comment>
<dbReference type="AlphaFoldDB" id="A0A4Y2M7A5"/>
<name>A0A4Y2M7A5_ARAVE</name>
<reference evidence="1 2" key="1">
    <citation type="journal article" date="2019" name="Sci. Rep.">
        <title>Orb-weaving spider Araneus ventricosus genome elucidates the spidroin gene catalogue.</title>
        <authorList>
            <person name="Kono N."/>
            <person name="Nakamura H."/>
            <person name="Ohtoshi R."/>
            <person name="Moran D.A.P."/>
            <person name="Shinohara A."/>
            <person name="Yoshida Y."/>
            <person name="Fujiwara M."/>
            <person name="Mori M."/>
            <person name="Tomita M."/>
            <person name="Arakawa K."/>
        </authorList>
    </citation>
    <scope>NUCLEOTIDE SEQUENCE [LARGE SCALE GENOMIC DNA]</scope>
</reference>
<dbReference type="Proteomes" id="UP000499080">
    <property type="component" value="Unassembled WGS sequence"/>
</dbReference>
<sequence>MCAPPVADLLAKEGSALPSAASDELFVSEIFSIHRAKANSTWKVPPHTNGMLEIVLVCSTVRRVQLAQWLASPLRNRLPCGKLAASSFHGDFGAFVNLLQACTLVMTNLWQTCTLVMTNLWQTCTLDMTNL</sequence>
<gene>
    <name evidence="1" type="ORF">AVEN_132905_1</name>
</gene>
<proteinExistence type="predicted"/>
<protein>
    <submittedName>
        <fullName evidence="1">Uncharacterized protein</fullName>
    </submittedName>
</protein>